<protein>
    <submittedName>
        <fullName evidence="1">Uncharacterized protein</fullName>
    </submittedName>
</protein>
<dbReference type="RefSeq" id="WP_074932366.1">
    <property type="nucleotide sequence ID" value="NZ_FORI01000007.1"/>
</dbReference>
<sequence length="253" mass="29865">MADYYEFSHVLYKNDDTPGWQLARISGTENAVEKKCKKLFPFFVYFPVIGTEPIEDEYPVTLSPNYVFTFFDWNYSKELKKWFLPDEEIPYPKSKCEKADKFKINYSVPARKNKIDELIEQYNDWMEEDRTTMFSIDTEITLSTPDTSVKHGMFFSFHSLGKLEMFIGSTIKNGFGVYNADEDDLFKFLAWKKDENIIRFKIQDYSKDSKVTELMDVEIPLVTFIAVFECFFNKIVTKHAEILTQIKETQVKK</sequence>
<evidence type="ECO:0000313" key="1">
    <source>
        <dbReference type="EMBL" id="SFI86887.1"/>
    </source>
</evidence>
<evidence type="ECO:0000313" key="2">
    <source>
        <dbReference type="Proteomes" id="UP000182737"/>
    </source>
</evidence>
<keyword evidence="2" id="KW-1185">Reference proteome</keyword>
<gene>
    <name evidence="1" type="ORF">SAMN04487775_107130</name>
</gene>
<organism evidence="1 2">
    <name type="scientific">Treponema bryantii</name>
    <dbReference type="NCBI Taxonomy" id="163"/>
    <lineage>
        <taxon>Bacteria</taxon>
        <taxon>Pseudomonadati</taxon>
        <taxon>Spirochaetota</taxon>
        <taxon>Spirochaetia</taxon>
        <taxon>Spirochaetales</taxon>
        <taxon>Treponemataceae</taxon>
        <taxon>Treponema</taxon>
    </lineage>
</organism>
<dbReference type="EMBL" id="FORI01000007">
    <property type="protein sequence ID" value="SFI86887.1"/>
    <property type="molecule type" value="Genomic_DNA"/>
</dbReference>
<accession>A0A1I3LQ92</accession>
<name>A0A1I3LQ92_9SPIR</name>
<reference evidence="2" key="1">
    <citation type="submission" date="2016-10" db="EMBL/GenBank/DDBJ databases">
        <authorList>
            <person name="Varghese N."/>
            <person name="Submissions S."/>
        </authorList>
    </citation>
    <scope>NUCLEOTIDE SEQUENCE [LARGE SCALE GENOMIC DNA]</scope>
    <source>
        <strain evidence="2">XBD1002</strain>
    </source>
</reference>
<proteinExistence type="predicted"/>
<dbReference type="Proteomes" id="UP000182737">
    <property type="component" value="Unassembled WGS sequence"/>
</dbReference>
<dbReference type="AlphaFoldDB" id="A0A1I3LQ92"/>